<proteinExistence type="predicted"/>
<evidence type="ECO:0000313" key="2">
    <source>
        <dbReference type="Proteomes" id="UP000183920"/>
    </source>
</evidence>
<evidence type="ECO:0008006" key="3">
    <source>
        <dbReference type="Google" id="ProtNLM"/>
    </source>
</evidence>
<evidence type="ECO:0000313" key="1">
    <source>
        <dbReference type="EMBL" id="CRL65478.1"/>
    </source>
</evidence>
<name>A0A0G4QHT6_9GAMM</name>
<accession>A0A0G4QHT6</accession>
<sequence>MSQEDRKTNVPDFLSELDAGVFENKVSAVLNDVALGVLNNGGKGKVTIELDIARLSNSMEEKRVEITHKLKFSAPTPRWKRAEEDTTKTPMYVGKGGKLTIMQEDQGQLFFLQGQPDGKLKSVN</sequence>
<organism evidence="1 2">
    <name type="scientific">Proteus penneri</name>
    <dbReference type="NCBI Taxonomy" id="102862"/>
    <lineage>
        <taxon>Bacteria</taxon>
        <taxon>Pseudomonadati</taxon>
        <taxon>Pseudomonadota</taxon>
        <taxon>Gammaproteobacteria</taxon>
        <taxon>Enterobacterales</taxon>
        <taxon>Morganellaceae</taxon>
        <taxon>Proteus</taxon>
    </lineage>
</organism>
<dbReference type="Proteomes" id="UP000183920">
    <property type="component" value="Unassembled WGS sequence"/>
</dbReference>
<reference evidence="2" key="1">
    <citation type="submission" date="2015-06" db="EMBL/GenBank/DDBJ databases">
        <authorList>
            <person name="Urmite Genomes"/>
        </authorList>
    </citation>
    <scope>NUCLEOTIDE SEQUENCE [LARGE SCALE GENOMIC DNA]</scope>
    <source>
        <strain evidence="2">CSUR P1867</strain>
    </source>
</reference>
<dbReference type="AlphaFoldDB" id="A0A0G4QHT6"/>
<gene>
    <name evidence="1" type="ORF">BN1804_03528</name>
</gene>
<dbReference type="EMBL" id="CVRY01000009">
    <property type="protein sequence ID" value="CRL65478.1"/>
    <property type="molecule type" value="Genomic_DNA"/>
</dbReference>
<protein>
    <recommendedName>
        <fullName evidence="3">Prophage protein</fullName>
    </recommendedName>
</protein>
<dbReference type="RefSeq" id="WP_072065174.1">
    <property type="nucleotide sequence ID" value="NZ_CVRY01000009.1"/>
</dbReference>